<keyword evidence="2 4" id="KW-0808">Transferase</keyword>
<keyword evidence="1 4" id="KW-0963">Cytoplasm</keyword>
<dbReference type="EC" id="2.3.2.6" evidence="4"/>
<accession>A0ABU2ZN09</accession>
<comment type="function">
    <text evidence="4">Functions in the N-end rule pathway of protein degradation where it conjugates Leu, Phe and, less efficiently, Met from aminoacyl-tRNAs to the N-termini of proteins containing an N-terminal arginine or lysine.</text>
</comment>
<comment type="caution">
    <text evidence="5">The sequence shown here is derived from an EMBL/GenBank/DDBJ whole genome shotgun (WGS) entry which is preliminary data.</text>
</comment>
<evidence type="ECO:0000256" key="3">
    <source>
        <dbReference type="ARBA" id="ARBA00023315"/>
    </source>
</evidence>
<organism evidence="5 6">
    <name type="scientific">Glaciecola petra</name>
    <dbReference type="NCBI Taxonomy" id="3075602"/>
    <lineage>
        <taxon>Bacteria</taxon>
        <taxon>Pseudomonadati</taxon>
        <taxon>Pseudomonadota</taxon>
        <taxon>Gammaproteobacteria</taxon>
        <taxon>Alteromonadales</taxon>
        <taxon>Alteromonadaceae</taxon>
        <taxon>Glaciecola</taxon>
    </lineage>
</organism>
<evidence type="ECO:0000313" key="6">
    <source>
        <dbReference type="Proteomes" id="UP001253545"/>
    </source>
</evidence>
<dbReference type="PANTHER" id="PTHR30098">
    <property type="entry name" value="LEUCYL/PHENYLALANYL-TRNA--PROTEIN TRANSFERASE"/>
    <property type="match status" value="1"/>
</dbReference>
<evidence type="ECO:0000313" key="5">
    <source>
        <dbReference type="EMBL" id="MDT0594018.1"/>
    </source>
</evidence>
<name>A0ABU2ZN09_9ALTE</name>
<dbReference type="Proteomes" id="UP001253545">
    <property type="component" value="Unassembled WGS sequence"/>
</dbReference>
<dbReference type="InterPro" id="IPR042203">
    <property type="entry name" value="Leu/Phe-tRNA_Trfase_C"/>
</dbReference>
<evidence type="ECO:0000256" key="2">
    <source>
        <dbReference type="ARBA" id="ARBA00022679"/>
    </source>
</evidence>
<dbReference type="Gene3D" id="3.30.70.3550">
    <property type="entry name" value="Leucyl/phenylalanyl-tRNA-protein transferase, N-terminal domain"/>
    <property type="match status" value="1"/>
</dbReference>
<dbReference type="SUPFAM" id="SSF55729">
    <property type="entry name" value="Acyl-CoA N-acyltransferases (Nat)"/>
    <property type="match status" value="1"/>
</dbReference>
<dbReference type="RefSeq" id="WP_311367507.1">
    <property type="nucleotide sequence ID" value="NZ_JAVRHX010000001.1"/>
</dbReference>
<comment type="similarity">
    <text evidence="4">Belongs to the L/F-transferase family.</text>
</comment>
<evidence type="ECO:0000256" key="1">
    <source>
        <dbReference type="ARBA" id="ARBA00022490"/>
    </source>
</evidence>
<dbReference type="Gene3D" id="3.40.630.70">
    <property type="entry name" value="Leucyl/phenylalanyl-tRNA-protein transferase, C-terminal domain"/>
    <property type="match status" value="1"/>
</dbReference>
<evidence type="ECO:0000256" key="4">
    <source>
        <dbReference type="HAMAP-Rule" id="MF_00688"/>
    </source>
</evidence>
<dbReference type="GO" id="GO:0008914">
    <property type="term" value="F:leucyl-tRNA--protein transferase activity"/>
    <property type="evidence" value="ECO:0007669"/>
    <property type="project" value="UniProtKB-EC"/>
</dbReference>
<dbReference type="EMBL" id="JAVRHX010000001">
    <property type="protein sequence ID" value="MDT0594018.1"/>
    <property type="molecule type" value="Genomic_DNA"/>
</dbReference>
<dbReference type="Pfam" id="PF03588">
    <property type="entry name" value="Leu_Phe_trans"/>
    <property type="match status" value="1"/>
</dbReference>
<dbReference type="InterPro" id="IPR004616">
    <property type="entry name" value="Leu/Phe-tRNA_Trfase"/>
</dbReference>
<gene>
    <name evidence="4 5" type="primary">aat</name>
    <name evidence="5" type="ORF">RM552_04095</name>
</gene>
<comment type="catalytic activity">
    <reaction evidence="4">
        <text>L-phenylalanyl-tRNA(Phe) + an N-terminal L-alpha-aminoacyl-[protein] = an N-terminal L-phenylalanyl-L-alpha-aminoacyl-[protein] + tRNA(Phe)</text>
        <dbReference type="Rhea" id="RHEA:43632"/>
        <dbReference type="Rhea" id="RHEA-COMP:9668"/>
        <dbReference type="Rhea" id="RHEA-COMP:9699"/>
        <dbReference type="Rhea" id="RHEA-COMP:10636"/>
        <dbReference type="Rhea" id="RHEA-COMP:10637"/>
        <dbReference type="ChEBI" id="CHEBI:78442"/>
        <dbReference type="ChEBI" id="CHEBI:78531"/>
        <dbReference type="ChEBI" id="CHEBI:78597"/>
        <dbReference type="ChEBI" id="CHEBI:83561"/>
        <dbReference type="EC" id="2.3.2.6"/>
    </reaction>
</comment>
<dbReference type="InterPro" id="IPR016181">
    <property type="entry name" value="Acyl_CoA_acyltransferase"/>
</dbReference>
<sequence length="247" mass="27750">MLEIFKLNHSLDFPSLEFALEEPNGLLAFGGDLSPKRLKMAYKNGIFPWYSEQEPILWWSPEPRAIFYADEISANKTLRKNIKKFGYYASLNKDFNAVIDNCANVPRVNSSTEISAEVSNDSSSSTWINVDMMNAYTHLHELGYAHSVEVYNSEDKLVGGLYGVVVSGVFCGESMFHLSNDASKTALLALAQHMLNHGMNIIDCQLVNPHLLSLGCKTVSRKQFLHLLENNKHMVDCWGTKDLIISL</sequence>
<protein>
    <recommendedName>
        <fullName evidence="4">Leucyl/phenylalanyl-tRNA--protein transferase</fullName>
        <ecNumber evidence="4">2.3.2.6</ecNumber>
    </recommendedName>
    <alternativeName>
        <fullName evidence="4">L/F-transferase</fullName>
    </alternativeName>
    <alternativeName>
        <fullName evidence="4">Leucyltransferase</fullName>
    </alternativeName>
    <alternativeName>
        <fullName evidence="4">Phenyalanyltransferase</fullName>
    </alternativeName>
</protein>
<comment type="subcellular location">
    <subcellularLocation>
        <location evidence="4">Cytoplasm</location>
    </subcellularLocation>
</comment>
<dbReference type="HAMAP" id="MF_00688">
    <property type="entry name" value="Leu_Phe_trans"/>
    <property type="match status" value="1"/>
</dbReference>
<keyword evidence="3 4" id="KW-0012">Acyltransferase</keyword>
<comment type="catalytic activity">
    <reaction evidence="4">
        <text>N-terminal L-arginyl-[protein] + L-leucyl-tRNA(Leu) = N-terminal L-leucyl-L-arginyl-[protein] + tRNA(Leu) + H(+)</text>
        <dbReference type="Rhea" id="RHEA:50416"/>
        <dbReference type="Rhea" id="RHEA-COMP:9613"/>
        <dbReference type="Rhea" id="RHEA-COMP:9622"/>
        <dbReference type="Rhea" id="RHEA-COMP:12672"/>
        <dbReference type="Rhea" id="RHEA-COMP:12673"/>
        <dbReference type="ChEBI" id="CHEBI:15378"/>
        <dbReference type="ChEBI" id="CHEBI:64719"/>
        <dbReference type="ChEBI" id="CHEBI:78442"/>
        <dbReference type="ChEBI" id="CHEBI:78494"/>
        <dbReference type="ChEBI" id="CHEBI:133044"/>
        <dbReference type="EC" id="2.3.2.6"/>
    </reaction>
</comment>
<reference evidence="5 6" key="1">
    <citation type="submission" date="2023-09" db="EMBL/GenBank/DDBJ databases">
        <authorList>
            <person name="Rey-Velasco X."/>
        </authorList>
    </citation>
    <scope>NUCLEOTIDE SEQUENCE [LARGE SCALE GENOMIC DNA]</scope>
    <source>
        <strain evidence="5 6">P117</strain>
    </source>
</reference>
<dbReference type="PANTHER" id="PTHR30098:SF2">
    <property type="entry name" value="LEUCYL_PHENYLALANYL-TRNA--PROTEIN TRANSFERASE"/>
    <property type="match status" value="1"/>
</dbReference>
<keyword evidence="6" id="KW-1185">Reference proteome</keyword>
<dbReference type="NCBIfam" id="TIGR00667">
    <property type="entry name" value="aat"/>
    <property type="match status" value="1"/>
</dbReference>
<dbReference type="InterPro" id="IPR042221">
    <property type="entry name" value="Leu/Phe-tRNA_Trfase_N"/>
</dbReference>
<proteinExistence type="inferred from homology"/>
<comment type="catalytic activity">
    <reaction evidence="4">
        <text>N-terminal L-lysyl-[protein] + L-leucyl-tRNA(Leu) = N-terminal L-leucyl-L-lysyl-[protein] + tRNA(Leu) + H(+)</text>
        <dbReference type="Rhea" id="RHEA:12340"/>
        <dbReference type="Rhea" id="RHEA-COMP:9613"/>
        <dbReference type="Rhea" id="RHEA-COMP:9622"/>
        <dbReference type="Rhea" id="RHEA-COMP:12670"/>
        <dbReference type="Rhea" id="RHEA-COMP:12671"/>
        <dbReference type="ChEBI" id="CHEBI:15378"/>
        <dbReference type="ChEBI" id="CHEBI:65249"/>
        <dbReference type="ChEBI" id="CHEBI:78442"/>
        <dbReference type="ChEBI" id="CHEBI:78494"/>
        <dbReference type="ChEBI" id="CHEBI:133043"/>
        <dbReference type="EC" id="2.3.2.6"/>
    </reaction>
</comment>